<dbReference type="AlphaFoldDB" id="A0AAV4CBR7"/>
<dbReference type="EMBL" id="BLXT01006073">
    <property type="protein sequence ID" value="GFO28667.1"/>
    <property type="molecule type" value="Genomic_DNA"/>
</dbReference>
<proteinExistence type="predicted"/>
<feature type="compositionally biased region" description="Basic and acidic residues" evidence="1">
    <location>
        <begin position="100"/>
        <end position="114"/>
    </location>
</feature>
<evidence type="ECO:0000313" key="3">
    <source>
        <dbReference type="Proteomes" id="UP000735302"/>
    </source>
</evidence>
<protein>
    <submittedName>
        <fullName evidence="2">Uncharacterized protein</fullName>
    </submittedName>
</protein>
<dbReference type="Proteomes" id="UP000735302">
    <property type="component" value="Unassembled WGS sequence"/>
</dbReference>
<feature type="region of interest" description="Disordered" evidence="1">
    <location>
        <begin position="69"/>
        <end position="114"/>
    </location>
</feature>
<gene>
    <name evidence="2" type="ORF">PoB_005517200</name>
</gene>
<keyword evidence="3" id="KW-1185">Reference proteome</keyword>
<comment type="caution">
    <text evidence="2">The sequence shown here is derived from an EMBL/GenBank/DDBJ whole genome shotgun (WGS) entry which is preliminary data.</text>
</comment>
<feature type="compositionally biased region" description="Polar residues" evidence="1">
    <location>
        <begin position="44"/>
        <end position="53"/>
    </location>
</feature>
<reference evidence="2 3" key="1">
    <citation type="journal article" date="2021" name="Elife">
        <title>Chloroplast acquisition without the gene transfer in kleptoplastic sea slugs, Plakobranchus ocellatus.</title>
        <authorList>
            <person name="Maeda T."/>
            <person name="Takahashi S."/>
            <person name="Yoshida T."/>
            <person name="Shimamura S."/>
            <person name="Takaki Y."/>
            <person name="Nagai Y."/>
            <person name="Toyoda A."/>
            <person name="Suzuki Y."/>
            <person name="Arimoto A."/>
            <person name="Ishii H."/>
            <person name="Satoh N."/>
            <person name="Nishiyama T."/>
            <person name="Hasebe M."/>
            <person name="Maruyama T."/>
            <person name="Minagawa J."/>
            <person name="Obokata J."/>
            <person name="Shigenobu S."/>
        </authorList>
    </citation>
    <scope>NUCLEOTIDE SEQUENCE [LARGE SCALE GENOMIC DNA]</scope>
</reference>
<organism evidence="2 3">
    <name type="scientific">Plakobranchus ocellatus</name>
    <dbReference type="NCBI Taxonomy" id="259542"/>
    <lineage>
        <taxon>Eukaryota</taxon>
        <taxon>Metazoa</taxon>
        <taxon>Spiralia</taxon>
        <taxon>Lophotrochozoa</taxon>
        <taxon>Mollusca</taxon>
        <taxon>Gastropoda</taxon>
        <taxon>Heterobranchia</taxon>
        <taxon>Euthyneura</taxon>
        <taxon>Panpulmonata</taxon>
        <taxon>Sacoglossa</taxon>
        <taxon>Placobranchoidea</taxon>
        <taxon>Plakobranchidae</taxon>
        <taxon>Plakobranchus</taxon>
    </lineage>
</organism>
<accession>A0AAV4CBR7</accession>
<feature type="region of interest" description="Disordered" evidence="1">
    <location>
        <begin position="23"/>
        <end position="54"/>
    </location>
</feature>
<feature type="compositionally biased region" description="Basic residues" evidence="1">
    <location>
        <begin position="26"/>
        <end position="43"/>
    </location>
</feature>
<evidence type="ECO:0000313" key="2">
    <source>
        <dbReference type="EMBL" id="GFO28667.1"/>
    </source>
</evidence>
<name>A0AAV4CBR7_9GAST</name>
<sequence>MGVFRLHRKLSTVIRTIRVPVATKPKNLHKRNSAGVKKERKTKNQMVGQQQGVDTPELQRLLVCSLDHPARNSAGVKEKRKTKNQMWGQHYGVDTPKLQRLLESRRERRKLERD</sequence>
<evidence type="ECO:0000256" key="1">
    <source>
        <dbReference type="SAM" id="MobiDB-lite"/>
    </source>
</evidence>